<protein>
    <submittedName>
        <fullName evidence="1">Uncharacterized protein</fullName>
    </submittedName>
</protein>
<accession>A0ACC1C8E4</accession>
<gene>
    <name evidence="1" type="ORF">Patl1_01728</name>
</gene>
<keyword evidence="2" id="KW-1185">Reference proteome</keyword>
<dbReference type="EMBL" id="CM047897">
    <property type="protein sequence ID" value="KAJ0111913.1"/>
    <property type="molecule type" value="Genomic_DNA"/>
</dbReference>
<comment type="caution">
    <text evidence="1">The sequence shown here is derived from an EMBL/GenBank/DDBJ whole genome shotgun (WGS) entry which is preliminary data.</text>
</comment>
<evidence type="ECO:0000313" key="2">
    <source>
        <dbReference type="Proteomes" id="UP001164250"/>
    </source>
</evidence>
<reference evidence="2" key="1">
    <citation type="journal article" date="2023" name="G3 (Bethesda)">
        <title>Genome assembly and association tests identify interacting loci associated with vigor, precocity, and sex in interspecific pistachio rootstocks.</title>
        <authorList>
            <person name="Palmer W."/>
            <person name="Jacygrad E."/>
            <person name="Sagayaradj S."/>
            <person name="Cavanaugh K."/>
            <person name="Han R."/>
            <person name="Bertier L."/>
            <person name="Beede B."/>
            <person name="Kafkas S."/>
            <person name="Golino D."/>
            <person name="Preece J."/>
            <person name="Michelmore R."/>
        </authorList>
    </citation>
    <scope>NUCLEOTIDE SEQUENCE [LARGE SCALE GENOMIC DNA]</scope>
</reference>
<sequence length="735" mass="80316">MAESTKAGRRALNPWVLHVQKLGLELKCPLCLNLFNRPLLLPCDHVFCNSCMPRLAQFGLECPLCKSECREADLRPLHFVESIVTIFKGLDAFSGANLNHSLSSVAGRVLDQCPSQEYNSSDQSVSANMLGQVTYNHYVGGSKSKGFEMLGKGPILCYNGQGPVSSQPSTRIQSEGIQEFGAGKIDMNRVEQTLLGSPPSFDNIKGSDNESSDQGSGHTLLFLQSPETYPANRPIKKSFSTTLEHGFSASEIEGHLRDPKRQKKLNYSCKDMGVKNAGNIQSMVLPSESMVASTTELEPKSGGPLVGATLPTISDGSHAIKFICGFCQSSRISEATGSMLHYANGKQVMGDAAACSNVIHVHSKCVDWAPQVYYDGETIKNLKAELARGSKLKCTACGKKGAALGCYMKSCRRSYHFPCALEIPKCRWDDEDFLLLCPVHSSVKFPNEKSGNCVVKNDPALQITPQQCNFWVASPDKAKKWVLCGSALSTDEKILLVRFGSMVGVTVSKFWRPDVTHVIAATDEKGACTRTLKVLMAIVNGCWVLKINWIKACMEALHPVYEEPYEISLDNHGCQDGPRTGRLTLLEKLHLAGNSVSSICCYTLNDLCGLFVSLIPFPFQASKLFDGLSFYFAGDFISGFKEDLHSLVIGAGGFVWKSEVELLAQAKDDKGACSKILIVYNLDSPQGCQLGEEVSIIWKRLNEAEELANKVGSQVIGHTWLLESIAAHKLWPLVS</sequence>
<proteinExistence type="predicted"/>
<evidence type="ECO:0000313" key="1">
    <source>
        <dbReference type="EMBL" id="KAJ0111913.1"/>
    </source>
</evidence>
<name>A0ACC1C8E4_9ROSI</name>
<dbReference type="Proteomes" id="UP001164250">
    <property type="component" value="Chromosome 1"/>
</dbReference>
<organism evidence="1 2">
    <name type="scientific">Pistacia atlantica</name>
    <dbReference type="NCBI Taxonomy" id="434234"/>
    <lineage>
        <taxon>Eukaryota</taxon>
        <taxon>Viridiplantae</taxon>
        <taxon>Streptophyta</taxon>
        <taxon>Embryophyta</taxon>
        <taxon>Tracheophyta</taxon>
        <taxon>Spermatophyta</taxon>
        <taxon>Magnoliopsida</taxon>
        <taxon>eudicotyledons</taxon>
        <taxon>Gunneridae</taxon>
        <taxon>Pentapetalae</taxon>
        <taxon>rosids</taxon>
        <taxon>malvids</taxon>
        <taxon>Sapindales</taxon>
        <taxon>Anacardiaceae</taxon>
        <taxon>Pistacia</taxon>
    </lineage>
</organism>